<protein>
    <submittedName>
        <fullName evidence="9">tRNA/rRNA methyltransferase</fullName>
    </submittedName>
</protein>
<dbReference type="Pfam" id="PF13636">
    <property type="entry name" value="Methyltranf_PUA"/>
    <property type="match status" value="1"/>
</dbReference>
<dbReference type="GO" id="GO:0003723">
    <property type="term" value="F:RNA binding"/>
    <property type="evidence" value="ECO:0007669"/>
    <property type="project" value="UniProtKB-UniRule"/>
</dbReference>
<keyword evidence="3 7" id="KW-0489">Methyltransferase</keyword>
<dbReference type="InterPro" id="IPR023267">
    <property type="entry name" value="RCMT"/>
</dbReference>
<feature type="domain" description="SAM-dependent MTase RsmB/NOP-type" evidence="8">
    <location>
        <begin position="24"/>
        <end position="315"/>
    </location>
</feature>
<dbReference type="Gene3D" id="2.30.130.60">
    <property type="match status" value="1"/>
</dbReference>
<sequence length="510" mass="57748">MKIQLPEPFVQKMKQLLDDEFDRFIASYDDERVYGLRVNELKIKAAEWQQQTEIREHLQPIPWCPTAFYYTEEDRPGKHPHYHAGLYYIQEPSAMVPVELLDVQPGHRVLDLCAAPGGKSTQIASKLQGHGVLVSNDIAAERAKALVKNIELAGVRNAVVLNEHPANIAKAFSGWFDRILIDAPCSGEGMFRKNPAMVEEWQAYSVERCSSMQREILEEIAPMLAPGGRLVYSTCTFSPEENEEQIARFLARHPDFSVVSIQPQWGWGSGQPSWISKETKEQLSEQQWQSLAGTIRIWPHRSKGEGHFVAVLMRAGDAYMPPQSWEERRKMRISWPSAIKQERVSAKAKRSIGAAKGIKPLELDLQTVWESFSDENVELTSGEQVRAILFGSRVYLQPFELPSLEGLKVVRAGWLIGELKHHKFVPFHPLAMGLKPDEAARTISFASTDELLLRYLKGETIFVDDALIQRKAGVKKNGYVLICVDQYPVGFGKYLDGMIKNELPAGWRLI</sequence>
<dbReference type="InterPro" id="IPR029063">
    <property type="entry name" value="SAM-dependent_MTases_sf"/>
</dbReference>
<dbReference type="GO" id="GO:0006396">
    <property type="term" value="P:RNA processing"/>
    <property type="evidence" value="ECO:0007669"/>
    <property type="project" value="InterPro"/>
</dbReference>
<name>A0A919YNJ3_9BACL</name>
<evidence type="ECO:0000256" key="7">
    <source>
        <dbReference type="PROSITE-ProRule" id="PRU01023"/>
    </source>
</evidence>
<dbReference type="InterPro" id="IPR011023">
    <property type="entry name" value="Nop2p"/>
</dbReference>
<dbReference type="PRINTS" id="PR02008">
    <property type="entry name" value="RCMTFAMILY"/>
</dbReference>
<dbReference type="EMBL" id="BOSE01000001">
    <property type="protein sequence ID" value="GIP15376.1"/>
    <property type="molecule type" value="Genomic_DNA"/>
</dbReference>
<dbReference type="Gene3D" id="3.30.70.1170">
    <property type="entry name" value="Sun protein, domain 3"/>
    <property type="match status" value="1"/>
</dbReference>
<dbReference type="PANTHER" id="PTHR22807">
    <property type="entry name" value="NOP2 YEAST -RELATED NOL1/NOP2/FMU SUN DOMAIN-CONTAINING"/>
    <property type="match status" value="1"/>
</dbReference>
<keyword evidence="10" id="KW-1185">Reference proteome</keyword>
<comment type="similarity">
    <text evidence="1 7">Belongs to the class I-like SAM-binding methyltransferase superfamily. RsmB/NOP family.</text>
</comment>
<dbReference type="SUPFAM" id="SSF53335">
    <property type="entry name" value="S-adenosyl-L-methionine-dependent methyltransferases"/>
    <property type="match status" value="1"/>
</dbReference>
<keyword evidence="6 7" id="KW-0694">RNA-binding</keyword>
<evidence type="ECO:0000259" key="8">
    <source>
        <dbReference type="PROSITE" id="PS51686"/>
    </source>
</evidence>
<accession>A0A919YNJ3</accession>
<dbReference type="Pfam" id="PF01189">
    <property type="entry name" value="Methyltr_RsmB-F"/>
    <property type="match status" value="1"/>
</dbReference>
<dbReference type="RefSeq" id="WP_213513591.1">
    <property type="nucleotide sequence ID" value="NZ_BOSE01000001.1"/>
</dbReference>
<feature type="binding site" evidence="7">
    <location>
        <begin position="113"/>
        <end position="119"/>
    </location>
    <ligand>
        <name>S-adenosyl-L-methionine</name>
        <dbReference type="ChEBI" id="CHEBI:59789"/>
    </ligand>
</feature>
<feature type="binding site" evidence="7">
    <location>
        <position position="182"/>
    </location>
    <ligand>
        <name>S-adenosyl-L-methionine</name>
        <dbReference type="ChEBI" id="CHEBI:59789"/>
    </ligand>
</feature>
<keyword evidence="2" id="KW-0963">Cytoplasm</keyword>
<dbReference type="InterPro" id="IPR031340">
    <property type="entry name" value="RsmF_methylt_CI"/>
</dbReference>
<dbReference type="Pfam" id="PF17125">
    <property type="entry name" value="Methyltr_RsmF_N"/>
    <property type="match status" value="1"/>
</dbReference>
<dbReference type="CDD" id="cd21147">
    <property type="entry name" value="RsmF_methylt_CTD1"/>
    <property type="match status" value="1"/>
</dbReference>
<comment type="caution">
    <text evidence="7">Lacks conserved residue(s) required for the propagation of feature annotation.</text>
</comment>
<dbReference type="GO" id="GO:0001510">
    <property type="term" value="P:RNA methylation"/>
    <property type="evidence" value="ECO:0007669"/>
    <property type="project" value="InterPro"/>
</dbReference>
<dbReference type="InterPro" id="IPR049560">
    <property type="entry name" value="MeTrfase_RsmB-F_NOP2_cat"/>
</dbReference>
<feature type="active site" description="Nucleophile" evidence="7">
    <location>
        <position position="235"/>
    </location>
</feature>
<gene>
    <name evidence="9" type="ORF">J40TS1_10180</name>
</gene>
<evidence type="ECO:0000256" key="2">
    <source>
        <dbReference type="ARBA" id="ARBA00022490"/>
    </source>
</evidence>
<dbReference type="GO" id="GO:0008757">
    <property type="term" value="F:S-adenosylmethionine-dependent methyltransferase activity"/>
    <property type="evidence" value="ECO:0007669"/>
    <property type="project" value="InterPro"/>
</dbReference>
<dbReference type="PANTHER" id="PTHR22807:SF30">
    <property type="entry name" value="28S RRNA (CYTOSINE(4447)-C(5))-METHYLTRANSFERASE-RELATED"/>
    <property type="match status" value="1"/>
</dbReference>
<reference evidence="9" key="1">
    <citation type="submission" date="2021-03" db="EMBL/GenBank/DDBJ databases">
        <title>Antimicrobial resistance genes in bacteria isolated from Japanese honey, and their potential for conferring macrolide and lincosamide resistance in the American foulbrood pathogen Paenibacillus larvae.</title>
        <authorList>
            <person name="Okamoto M."/>
            <person name="Kumagai M."/>
            <person name="Kanamori H."/>
            <person name="Takamatsu D."/>
        </authorList>
    </citation>
    <scope>NUCLEOTIDE SEQUENCE</scope>
    <source>
        <strain evidence="9">J40TS1</strain>
    </source>
</reference>
<dbReference type="NCBIfam" id="TIGR00446">
    <property type="entry name" value="nop2p"/>
    <property type="match status" value="1"/>
</dbReference>
<evidence type="ECO:0000256" key="6">
    <source>
        <dbReference type="ARBA" id="ARBA00022884"/>
    </source>
</evidence>
<dbReference type="Gene3D" id="3.40.50.150">
    <property type="entry name" value="Vaccinia Virus protein VP39"/>
    <property type="match status" value="1"/>
</dbReference>
<evidence type="ECO:0000256" key="5">
    <source>
        <dbReference type="ARBA" id="ARBA00022691"/>
    </source>
</evidence>
<evidence type="ECO:0000256" key="4">
    <source>
        <dbReference type="ARBA" id="ARBA00022679"/>
    </source>
</evidence>
<dbReference type="CDD" id="cd02440">
    <property type="entry name" value="AdoMet_MTases"/>
    <property type="match status" value="1"/>
</dbReference>
<dbReference type="InterPro" id="IPR001678">
    <property type="entry name" value="MeTrfase_RsmB-F_NOP2_dom"/>
</dbReference>
<dbReference type="GO" id="GO:0008173">
    <property type="term" value="F:RNA methyltransferase activity"/>
    <property type="evidence" value="ECO:0007669"/>
    <property type="project" value="InterPro"/>
</dbReference>
<keyword evidence="4 7" id="KW-0808">Transferase</keyword>
<proteinExistence type="inferred from homology"/>
<dbReference type="Proteomes" id="UP000683139">
    <property type="component" value="Unassembled WGS sequence"/>
</dbReference>
<evidence type="ECO:0000313" key="9">
    <source>
        <dbReference type="EMBL" id="GIP15376.1"/>
    </source>
</evidence>
<dbReference type="InterPro" id="IPR031341">
    <property type="entry name" value="Methyltr_RsmF_N"/>
</dbReference>
<dbReference type="PROSITE" id="PS01153">
    <property type="entry name" value="NOL1_NOP2_SUN"/>
    <property type="match status" value="1"/>
</dbReference>
<organism evidence="9 10">
    <name type="scientific">Paenibacillus montaniterrae</name>
    <dbReference type="NCBI Taxonomy" id="429341"/>
    <lineage>
        <taxon>Bacteria</taxon>
        <taxon>Bacillati</taxon>
        <taxon>Bacillota</taxon>
        <taxon>Bacilli</taxon>
        <taxon>Bacillales</taxon>
        <taxon>Paenibacillaceae</taxon>
        <taxon>Paenibacillus</taxon>
    </lineage>
</organism>
<feature type="binding site" evidence="7">
    <location>
        <position position="137"/>
    </location>
    <ligand>
        <name>S-adenosyl-L-methionine</name>
        <dbReference type="ChEBI" id="CHEBI:59789"/>
    </ligand>
</feature>
<evidence type="ECO:0000313" key="10">
    <source>
        <dbReference type="Proteomes" id="UP000683139"/>
    </source>
</evidence>
<keyword evidence="5 7" id="KW-0949">S-adenosyl-L-methionine</keyword>
<comment type="caution">
    <text evidence="9">The sequence shown here is derived from an EMBL/GenBank/DDBJ whole genome shotgun (WGS) entry which is preliminary data.</text>
</comment>
<dbReference type="Pfam" id="PF17126">
    <property type="entry name" value="RsmF_methylt_CI"/>
    <property type="match status" value="1"/>
</dbReference>
<dbReference type="PROSITE" id="PS51686">
    <property type="entry name" value="SAM_MT_RSMB_NOP"/>
    <property type="match status" value="1"/>
</dbReference>
<dbReference type="AlphaFoldDB" id="A0A919YNJ3"/>
<evidence type="ECO:0000256" key="3">
    <source>
        <dbReference type="ARBA" id="ARBA00022603"/>
    </source>
</evidence>
<evidence type="ECO:0000256" key="1">
    <source>
        <dbReference type="ARBA" id="ARBA00007494"/>
    </source>
</evidence>
<dbReference type="InterPro" id="IPR027391">
    <property type="entry name" value="Nol1_Nop2_Fmu_2"/>
</dbReference>
<dbReference type="InterPro" id="IPR018314">
    <property type="entry name" value="RsmB/NOL1/NOP2-like_CS"/>
</dbReference>